<accession>A0A8J7MG94</accession>
<keyword evidence="1" id="KW-0812">Transmembrane</keyword>
<dbReference type="Proteomes" id="UP000624703">
    <property type="component" value="Unassembled WGS sequence"/>
</dbReference>
<gene>
    <name evidence="2" type="ORF">JIN82_14320</name>
</gene>
<sequence>MSDGQTFYLLLAAFYLLECSKWLGENQLLWQGRWVRKHWALRAKRQLVELHGISKKIFATSLAPGVSFPIVCVAGSYDQSQPRARTMRRSVSRFLRVARPLRWMSTLLFLLCFVGYPALIILQKNEWLVIYAIANGYLLQLFIAIEYRRLQKFLKLPAGMGKAWLIEFFYNAFFPWHAMRAADRLAVSMTSRWHELPLLLAMRHMPACTSQLKHYWRQAHYAKNPTYQLAEMKAVLGCEKIDVSSWLDVELDGDAGPRYCPCCLTSYGEATETCADCDGVELRHV</sequence>
<keyword evidence="1" id="KW-1133">Transmembrane helix</keyword>
<reference evidence="2" key="1">
    <citation type="submission" date="2021-01" db="EMBL/GenBank/DDBJ databases">
        <title>Modified the classification status of verrucomicrobia.</title>
        <authorList>
            <person name="Feng X."/>
        </authorList>
    </citation>
    <scope>NUCLEOTIDE SEQUENCE</scope>
    <source>
        <strain evidence="2">_KCTC 22039</strain>
    </source>
</reference>
<keyword evidence="3" id="KW-1185">Reference proteome</keyword>
<keyword evidence="1" id="KW-0472">Membrane</keyword>
<organism evidence="2 3">
    <name type="scientific">Persicirhabdus sediminis</name>
    <dbReference type="NCBI Taxonomy" id="454144"/>
    <lineage>
        <taxon>Bacteria</taxon>
        <taxon>Pseudomonadati</taxon>
        <taxon>Verrucomicrobiota</taxon>
        <taxon>Verrucomicrobiia</taxon>
        <taxon>Verrucomicrobiales</taxon>
        <taxon>Verrucomicrobiaceae</taxon>
        <taxon>Persicirhabdus</taxon>
    </lineage>
</organism>
<dbReference type="AlphaFoldDB" id="A0A8J7MG94"/>
<feature type="transmembrane region" description="Helical" evidence="1">
    <location>
        <begin position="57"/>
        <end position="80"/>
    </location>
</feature>
<proteinExistence type="predicted"/>
<feature type="transmembrane region" description="Helical" evidence="1">
    <location>
        <begin position="128"/>
        <end position="145"/>
    </location>
</feature>
<dbReference type="RefSeq" id="WP_200312346.1">
    <property type="nucleotide sequence ID" value="NZ_JAENIM010000044.1"/>
</dbReference>
<protein>
    <submittedName>
        <fullName evidence="2">Uncharacterized protein</fullName>
    </submittedName>
</protein>
<evidence type="ECO:0000313" key="3">
    <source>
        <dbReference type="Proteomes" id="UP000624703"/>
    </source>
</evidence>
<name>A0A8J7MG94_9BACT</name>
<evidence type="ECO:0000256" key="1">
    <source>
        <dbReference type="SAM" id="Phobius"/>
    </source>
</evidence>
<dbReference type="EMBL" id="JAENIM010000044">
    <property type="protein sequence ID" value="MBK1792335.1"/>
    <property type="molecule type" value="Genomic_DNA"/>
</dbReference>
<evidence type="ECO:0000313" key="2">
    <source>
        <dbReference type="EMBL" id="MBK1792335.1"/>
    </source>
</evidence>
<feature type="transmembrane region" description="Helical" evidence="1">
    <location>
        <begin position="101"/>
        <end position="122"/>
    </location>
</feature>
<comment type="caution">
    <text evidence="2">The sequence shown here is derived from an EMBL/GenBank/DDBJ whole genome shotgun (WGS) entry which is preliminary data.</text>
</comment>